<gene>
    <name evidence="4" type="ORF">JF922_17315</name>
</gene>
<dbReference type="InterPro" id="IPR050680">
    <property type="entry name" value="YpeA/RimI_acetyltransf"/>
</dbReference>
<name>A0A934NAA4_9BACT</name>
<evidence type="ECO:0000256" key="2">
    <source>
        <dbReference type="ARBA" id="ARBA00023315"/>
    </source>
</evidence>
<evidence type="ECO:0000313" key="4">
    <source>
        <dbReference type="EMBL" id="MBJ7599823.1"/>
    </source>
</evidence>
<dbReference type="GO" id="GO:0016747">
    <property type="term" value="F:acyltransferase activity, transferring groups other than amino-acyl groups"/>
    <property type="evidence" value="ECO:0007669"/>
    <property type="project" value="InterPro"/>
</dbReference>
<dbReference type="Pfam" id="PF13527">
    <property type="entry name" value="Acetyltransf_9"/>
    <property type="match status" value="1"/>
</dbReference>
<reference evidence="4" key="1">
    <citation type="submission" date="2020-10" db="EMBL/GenBank/DDBJ databases">
        <title>Ca. Dormibacterota MAGs.</title>
        <authorList>
            <person name="Montgomery K."/>
        </authorList>
    </citation>
    <scope>NUCLEOTIDE SEQUENCE [LARGE SCALE GENOMIC DNA]</scope>
    <source>
        <strain evidence="4">SC8812_S17_10</strain>
    </source>
</reference>
<protein>
    <submittedName>
        <fullName evidence="4">GNAT family N-acetyltransferase</fullName>
    </submittedName>
</protein>
<dbReference type="Proteomes" id="UP000612893">
    <property type="component" value="Unassembled WGS sequence"/>
</dbReference>
<dbReference type="EMBL" id="JAEKNR010000175">
    <property type="protein sequence ID" value="MBJ7599823.1"/>
    <property type="molecule type" value="Genomic_DNA"/>
</dbReference>
<dbReference type="InterPro" id="IPR000182">
    <property type="entry name" value="GNAT_dom"/>
</dbReference>
<keyword evidence="1" id="KW-0808">Transferase</keyword>
<dbReference type="InterPro" id="IPR016181">
    <property type="entry name" value="Acyl_CoA_acyltransferase"/>
</dbReference>
<dbReference type="Gene3D" id="3.40.630.30">
    <property type="match status" value="1"/>
</dbReference>
<keyword evidence="5" id="KW-1185">Reference proteome</keyword>
<organism evidence="4 5">
    <name type="scientific">Candidatus Nephthysia bennettiae</name>
    <dbReference type="NCBI Taxonomy" id="3127016"/>
    <lineage>
        <taxon>Bacteria</taxon>
        <taxon>Bacillati</taxon>
        <taxon>Candidatus Dormiibacterota</taxon>
        <taxon>Candidatus Dormibacteria</taxon>
        <taxon>Candidatus Dormibacterales</taxon>
        <taxon>Candidatus Dormibacteraceae</taxon>
        <taxon>Candidatus Nephthysia</taxon>
    </lineage>
</organism>
<comment type="caution">
    <text evidence="4">The sequence shown here is derived from an EMBL/GenBank/DDBJ whole genome shotgun (WGS) entry which is preliminary data.</text>
</comment>
<proteinExistence type="predicted"/>
<evidence type="ECO:0000256" key="1">
    <source>
        <dbReference type="ARBA" id="ARBA00022679"/>
    </source>
</evidence>
<evidence type="ECO:0000313" key="5">
    <source>
        <dbReference type="Proteomes" id="UP000612893"/>
    </source>
</evidence>
<dbReference type="CDD" id="cd04301">
    <property type="entry name" value="NAT_SF"/>
    <property type="match status" value="1"/>
</dbReference>
<dbReference type="AlphaFoldDB" id="A0A934NAA4"/>
<keyword evidence="2" id="KW-0012">Acyltransferase</keyword>
<dbReference type="SUPFAM" id="SSF55729">
    <property type="entry name" value="Acyl-CoA N-acyltransferases (Nat)"/>
    <property type="match status" value="1"/>
</dbReference>
<accession>A0A934NAA4</accession>
<dbReference type="PANTHER" id="PTHR43420:SF12">
    <property type="entry name" value="N-ACETYLTRANSFERASE DOMAIN-CONTAINING PROTEIN"/>
    <property type="match status" value="1"/>
</dbReference>
<dbReference type="PROSITE" id="PS51186">
    <property type="entry name" value="GNAT"/>
    <property type="match status" value="1"/>
</dbReference>
<dbReference type="PANTHER" id="PTHR43420">
    <property type="entry name" value="ACETYLTRANSFERASE"/>
    <property type="match status" value="1"/>
</dbReference>
<feature type="domain" description="N-acetyltransferase" evidence="3">
    <location>
        <begin position="146"/>
        <end position="295"/>
    </location>
</feature>
<dbReference type="RefSeq" id="WP_338203446.1">
    <property type="nucleotide sequence ID" value="NZ_JAEKNR010000175.1"/>
</dbReference>
<evidence type="ECO:0000259" key="3">
    <source>
        <dbReference type="PROSITE" id="PS51186"/>
    </source>
</evidence>
<sequence length="306" mass="33841">MRPGRPDDLAALLSLWADDVRSGLHDCVPDRDWLQRQMGDFDWETRSRLIEGRGGPEAFVAVLERPTEIGSVARVETVARNETARQRLLEWGVLFSRAAGAVAAQVWWAREADTSQLSRLGLAPVRAFWRMDRGDLALIPAAPLPDDYSLSSSIDPRMAADTFNRAFADHWRFSALTAGHVPRASTGSELCLLAVAPDGDPAALVWSTVEHHELDGRRQPVGLINVVGTVPDHRRRGLALALTGEALRRLRERGAASASLYVDASNPTRAYDLYRRLGFEVAYEFDVFEVSWQAGDRVAQTSNVIS</sequence>